<evidence type="ECO:0000256" key="4">
    <source>
        <dbReference type="ARBA" id="ARBA00022475"/>
    </source>
</evidence>
<dbReference type="InterPro" id="IPR010054">
    <property type="entry name" value="Type2_sec_GspG"/>
</dbReference>
<accession>A0A512M360</accession>
<dbReference type="InterPro" id="IPR012902">
    <property type="entry name" value="N_methyl_site"/>
</dbReference>
<dbReference type="NCBIfam" id="TIGR02532">
    <property type="entry name" value="IV_pilin_GFxxxE"/>
    <property type="match status" value="1"/>
</dbReference>
<dbReference type="OrthoDB" id="9795612at2"/>
<evidence type="ECO:0000256" key="9">
    <source>
        <dbReference type="ARBA" id="ARBA00023136"/>
    </source>
</evidence>
<organism evidence="13 14">
    <name type="scientific">Brevifollis gellanilyticus</name>
    <dbReference type="NCBI Taxonomy" id="748831"/>
    <lineage>
        <taxon>Bacteria</taxon>
        <taxon>Pseudomonadati</taxon>
        <taxon>Verrucomicrobiota</taxon>
        <taxon>Verrucomicrobiia</taxon>
        <taxon>Verrucomicrobiales</taxon>
        <taxon>Verrucomicrobiaceae</taxon>
    </lineage>
</organism>
<evidence type="ECO:0000313" key="14">
    <source>
        <dbReference type="Proteomes" id="UP000321577"/>
    </source>
</evidence>
<dbReference type="GO" id="GO:0005886">
    <property type="term" value="C:plasma membrane"/>
    <property type="evidence" value="ECO:0007669"/>
    <property type="project" value="UniProtKB-SubCell"/>
</dbReference>
<dbReference type="Pfam" id="PF07963">
    <property type="entry name" value="N_methyl"/>
    <property type="match status" value="1"/>
</dbReference>
<dbReference type="Gene3D" id="3.30.700.10">
    <property type="entry name" value="Glycoprotein, Type 4 Pilin"/>
    <property type="match status" value="1"/>
</dbReference>
<evidence type="ECO:0000256" key="5">
    <source>
        <dbReference type="ARBA" id="ARBA00022481"/>
    </source>
</evidence>
<evidence type="ECO:0000256" key="6">
    <source>
        <dbReference type="ARBA" id="ARBA00022519"/>
    </source>
</evidence>
<evidence type="ECO:0000256" key="1">
    <source>
        <dbReference type="ARBA" id="ARBA00004377"/>
    </source>
</evidence>
<dbReference type="PRINTS" id="PR00813">
    <property type="entry name" value="BCTERIALGSPG"/>
</dbReference>
<evidence type="ECO:0000256" key="11">
    <source>
        <dbReference type="SAM" id="Phobius"/>
    </source>
</evidence>
<dbReference type="GO" id="GO:0015628">
    <property type="term" value="P:protein secretion by the type II secretion system"/>
    <property type="evidence" value="ECO:0007669"/>
    <property type="project" value="InterPro"/>
</dbReference>
<proteinExistence type="inferred from homology"/>
<dbReference type="AlphaFoldDB" id="A0A512M360"/>
<keyword evidence="5" id="KW-0488">Methylation</keyword>
<keyword evidence="14" id="KW-1185">Reference proteome</keyword>
<evidence type="ECO:0000256" key="10">
    <source>
        <dbReference type="SAM" id="MobiDB-lite"/>
    </source>
</evidence>
<evidence type="ECO:0000256" key="3">
    <source>
        <dbReference type="ARBA" id="ARBA00020042"/>
    </source>
</evidence>
<comment type="subcellular location">
    <subcellularLocation>
        <location evidence="1">Cell inner membrane</location>
        <topology evidence="1">Single-pass membrane protein</topology>
    </subcellularLocation>
</comment>
<evidence type="ECO:0000256" key="7">
    <source>
        <dbReference type="ARBA" id="ARBA00022692"/>
    </source>
</evidence>
<evidence type="ECO:0000313" key="13">
    <source>
        <dbReference type="EMBL" id="GEP41176.1"/>
    </source>
</evidence>
<protein>
    <recommendedName>
        <fullName evidence="3">Type II secretion system core protein G</fullName>
    </recommendedName>
</protein>
<dbReference type="InterPro" id="IPR000983">
    <property type="entry name" value="Bac_GSPG_pilin"/>
</dbReference>
<keyword evidence="6" id="KW-0997">Cell inner membrane</keyword>
<evidence type="ECO:0000256" key="8">
    <source>
        <dbReference type="ARBA" id="ARBA00022989"/>
    </source>
</evidence>
<keyword evidence="9 11" id="KW-0472">Membrane</keyword>
<feature type="region of interest" description="Disordered" evidence="10">
    <location>
        <begin position="123"/>
        <end position="159"/>
    </location>
</feature>
<name>A0A512M360_9BACT</name>
<gene>
    <name evidence="13" type="primary">xcpT</name>
    <name evidence="13" type="ORF">BGE01nite_04670</name>
</gene>
<feature type="domain" description="Type II secretion system protein GspG C-terminal" evidence="12">
    <location>
        <begin position="57"/>
        <end position="157"/>
    </location>
</feature>
<dbReference type="InterPro" id="IPR045584">
    <property type="entry name" value="Pilin-like"/>
</dbReference>
<dbReference type="SUPFAM" id="SSF54523">
    <property type="entry name" value="Pili subunits"/>
    <property type="match status" value="1"/>
</dbReference>
<comment type="similarity">
    <text evidence="2">Belongs to the GSP G family.</text>
</comment>
<keyword evidence="4" id="KW-1003">Cell membrane</keyword>
<dbReference type="NCBIfam" id="TIGR01710">
    <property type="entry name" value="typeII_sec_gspG"/>
    <property type="match status" value="1"/>
</dbReference>
<reference evidence="13 14" key="1">
    <citation type="submission" date="2019-07" db="EMBL/GenBank/DDBJ databases">
        <title>Whole genome shotgun sequence of Brevifollis gellanilyticus NBRC 108608.</title>
        <authorList>
            <person name="Hosoyama A."/>
            <person name="Uohara A."/>
            <person name="Ohji S."/>
            <person name="Ichikawa N."/>
        </authorList>
    </citation>
    <scope>NUCLEOTIDE SEQUENCE [LARGE SCALE GENOMIC DNA]</scope>
    <source>
        <strain evidence="13 14">NBRC 108608</strain>
    </source>
</reference>
<comment type="caution">
    <text evidence="13">The sequence shown here is derived from an EMBL/GenBank/DDBJ whole genome shotgun (WGS) entry which is preliminary data.</text>
</comment>
<dbReference type="PROSITE" id="PS00409">
    <property type="entry name" value="PROKAR_NTER_METHYL"/>
    <property type="match status" value="1"/>
</dbReference>
<feature type="transmembrane region" description="Helical" evidence="11">
    <location>
        <begin position="29"/>
        <end position="53"/>
    </location>
</feature>
<dbReference type="Proteomes" id="UP000321577">
    <property type="component" value="Unassembled WGS sequence"/>
</dbReference>
<evidence type="ECO:0000256" key="2">
    <source>
        <dbReference type="ARBA" id="ARBA00009984"/>
    </source>
</evidence>
<dbReference type="RefSeq" id="WP_146848642.1">
    <property type="nucleotide sequence ID" value="NZ_BKAG01000002.1"/>
</dbReference>
<evidence type="ECO:0000259" key="12">
    <source>
        <dbReference type="Pfam" id="PF08334"/>
    </source>
</evidence>
<dbReference type="InterPro" id="IPR013545">
    <property type="entry name" value="T2SS_protein-GspG_C"/>
</dbReference>
<keyword evidence="8 11" id="KW-1133">Transmembrane helix</keyword>
<dbReference type="EMBL" id="BKAG01000002">
    <property type="protein sequence ID" value="GEP41176.1"/>
    <property type="molecule type" value="Genomic_DNA"/>
</dbReference>
<sequence>MKHTTLNKTSKKGLHTLRSLPYAHRSSGFTLVEIMLVLGIIALLVGAGIYSLGDVTSSGKRTRAKADLNTLTAALRGYEVDNTFLPTTEQGLMALVTKPASRPAPQNWTNKLKKPLLDSWGNPYHYRRPGSKDKGGFDVYSSGPDGQPDTGDDIGNWDL</sequence>
<keyword evidence="7 11" id="KW-0812">Transmembrane</keyword>
<dbReference type="Pfam" id="PF08334">
    <property type="entry name" value="T2SSG"/>
    <property type="match status" value="1"/>
</dbReference>
<dbReference type="GO" id="GO:0015627">
    <property type="term" value="C:type II protein secretion system complex"/>
    <property type="evidence" value="ECO:0007669"/>
    <property type="project" value="InterPro"/>
</dbReference>